<keyword evidence="4" id="KW-0805">Transcription regulation</keyword>
<dbReference type="Gene3D" id="3.30.1490.190">
    <property type="match status" value="1"/>
</dbReference>
<dbReference type="GO" id="GO:0003700">
    <property type="term" value="F:DNA-binding transcription factor activity"/>
    <property type="evidence" value="ECO:0007669"/>
    <property type="project" value="InterPro"/>
</dbReference>
<dbReference type="AlphaFoldDB" id="A0A2I1M3K2"/>
<evidence type="ECO:0000256" key="6">
    <source>
        <dbReference type="ARBA" id="ARBA00023163"/>
    </source>
</evidence>
<dbReference type="EMBL" id="UFTA01000002">
    <property type="protein sequence ID" value="SUU91971.1"/>
    <property type="molecule type" value="Genomic_DNA"/>
</dbReference>
<feature type="binding site" evidence="7">
    <location>
        <position position="130"/>
    </location>
    <ligand>
        <name>Zn(2+)</name>
        <dbReference type="ChEBI" id="CHEBI:29105"/>
    </ligand>
</feature>
<comment type="cofactor">
    <cofactor evidence="7">
        <name>Zn(2+)</name>
        <dbReference type="ChEBI" id="CHEBI:29105"/>
    </cofactor>
    <text evidence="7">Binds 1 zinc ion per subunit.</text>
</comment>
<dbReference type="PANTHER" id="PTHR33202:SF8">
    <property type="entry name" value="PEROXIDE-RESPONSIVE REPRESSOR PERR"/>
    <property type="match status" value="1"/>
</dbReference>
<evidence type="ECO:0000313" key="9">
    <source>
        <dbReference type="EMBL" id="PKZ14715.1"/>
    </source>
</evidence>
<organism evidence="9 11">
    <name type="scientific">Anaerococcus octavius</name>
    <dbReference type="NCBI Taxonomy" id="54007"/>
    <lineage>
        <taxon>Bacteria</taxon>
        <taxon>Bacillati</taxon>
        <taxon>Bacillota</taxon>
        <taxon>Tissierellia</taxon>
        <taxon>Tissierellales</taxon>
        <taxon>Peptoniphilaceae</taxon>
        <taxon>Anaerococcus</taxon>
    </lineage>
</organism>
<keyword evidence="7" id="KW-0479">Metal-binding</keyword>
<feature type="binding site" evidence="8">
    <location>
        <position position="84"/>
    </location>
    <ligand>
        <name>Fe cation</name>
        <dbReference type="ChEBI" id="CHEBI:24875"/>
    </ligand>
</feature>
<protein>
    <submittedName>
        <fullName evidence="9">Transcriptional repressor</fullName>
    </submittedName>
    <submittedName>
        <fullName evidence="10">Zinc-specific metallo-regulatory protein</fullName>
    </submittedName>
</protein>
<gene>
    <name evidence="10" type="primary">zur</name>
    <name evidence="9" type="ORF">CYJ34_09360</name>
    <name evidence="10" type="ORF">NCTC9810_00274</name>
</gene>
<evidence type="ECO:0000313" key="11">
    <source>
        <dbReference type="Proteomes" id="UP000234335"/>
    </source>
</evidence>
<proteinExistence type="inferred from homology"/>
<dbReference type="GO" id="GO:0008270">
    <property type="term" value="F:zinc ion binding"/>
    <property type="evidence" value="ECO:0007669"/>
    <property type="project" value="TreeGrafter"/>
</dbReference>
<evidence type="ECO:0000313" key="12">
    <source>
        <dbReference type="Proteomes" id="UP000255124"/>
    </source>
</evidence>
<dbReference type="PANTHER" id="PTHR33202">
    <property type="entry name" value="ZINC UPTAKE REGULATION PROTEIN"/>
    <property type="match status" value="1"/>
</dbReference>
<feature type="binding site" evidence="7">
    <location>
        <position position="93"/>
    </location>
    <ligand>
        <name>Zn(2+)</name>
        <dbReference type="ChEBI" id="CHEBI:29105"/>
    </ligand>
</feature>
<keyword evidence="2" id="KW-0678">Repressor</keyword>
<dbReference type="GO" id="GO:0045892">
    <property type="term" value="P:negative regulation of DNA-templated transcription"/>
    <property type="evidence" value="ECO:0007669"/>
    <property type="project" value="TreeGrafter"/>
</dbReference>
<keyword evidence="8" id="KW-0408">Iron</keyword>
<evidence type="ECO:0000256" key="5">
    <source>
        <dbReference type="ARBA" id="ARBA00023125"/>
    </source>
</evidence>
<evidence type="ECO:0000256" key="7">
    <source>
        <dbReference type="PIRSR" id="PIRSR602481-1"/>
    </source>
</evidence>
<dbReference type="EMBL" id="PKGS01000012">
    <property type="protein sequence ID" value="PKZ14715.1"/>
    <property type="molecule type" value="Genomic_DNA"/>
</dbReference>
<comment type="similarity">
    <text evidence="1">Belongs to the Fur family.</text>
</comment>
<evidence type="ECO:0000256" key="4">
    <source>
        <dbReference type="ARBA" id="ARBA00023015"/>
    </source>
</evidence>
<keyword evidence="11" id="KW-1185">Reference proteome</keyword>
<reference evidence="10 12" key="2">
    <citation type="submission" date="2018-06" db="EMBL/GenBank/DDBJ databases">
        <authorList>
            <consortium name="Pathogen Informatics"/>
            <person name="Doyle S."/>
        </authorList>
    </citation>
    <scope>NUCLEOTIDE SEQUENCE [LARGE SCALE GENOMIC DNA]</scope>
    <source>
        <strain evidence="10 12">NCTC9810</strain>
    </source>
</reference>
<dbReference type="GO" id="GO:1900376">
    <property type="term" value="P:regulation of secondary metabolite biosynthetic process"/>
    <property type="evidence" value="ECO:0007669"/>
    <property type="project" value="TreeGrafter"/>
</dbReference>
<evidence type="ECO:0000256" key="2">
    <source>
        <dbReference type="ARBA" id="ARBA00022491"/>
    </source>
</evidence>
<dbReference type="Proteomes" id="UP000255124">
    <property type="component" value="Unassembled WGS sequence"/>
</dbReference>
<dbReference type="CDD" id="cd07153">
    <property type="entry name" value="Fur_like"/>
    <property type="match status" value="1"/>
</dbReference>
<reference evidence="9 11" key="1">
    <citation type="submission" date="2017-12" db="EMBL/GenBank/DDBJ databases">
        <title>Phylogenetic diversity of female urinary microbiome.</title>
        <authorList>
            <person name="Thomas-White K."/>
            <person name="Wolfe A.J."/>
        </authorList>
    </citation>
    <scope>NUCLEOTIDE SEQUENCE [LARGE SCALE GENOMIC DNA]</scope>
    <source>
        <strain evidence="9 11">UMB0119</strain>
    </source>
</reference>
<feature type="binding site" evidence="8">
    <location>
        <position position="122"/>
    </location>
    <ligand>
        <name>Fe cation</name>
        <dbReference type="ChEBI" id="CHEBI:24875"/>
    </ligand>
</feature>
<name>A0A2I1M3K2_9FIRM</name>
<dbReference type="Proteomes" id="UP000234335">
    <property type="component" value="Unassembled WGS sequence"/>
</dbReference>
<dbReference type="InterPro" id="IPR036388">
    <property type="entry name" value="WH-like_DNA-bd_sf"/>
</dbReference>
<evidence type="ECO:0000313" key="10">
    <source>
        <dbReference type="EMBL" id="SUU91971.1"/>
    </source>
</evidence>
<dbReference type="InterPro" id="IPR036390">
    <property type="entry name" value="WH_DNA-bd_sf"/>
</dbReference>
<dbReference type="InterPro" id="IPR002481">
    <property type="entry name" value="FUR"/>
</dbReference>
<accession>A0A2I1M3K2</accession>
<feature type="binding site" evidence="7">
    <location>
        <position position="90"/>
    </location>
    <ligand>
        <name>Zn(2+)</name>
        <dbReference type="ChEBI" id="CHEBI:29105"/>
    </ligand>
</feature>
<feature type="binding site" evidence="7">
    <location>
        <position position="133"/>
    </location>
    <ligand>
        <name>Zn(2+)</name>
        <dbReference type="ChEBI" id="CHEBI:29105"/>
    </ligand>
</feature>
<sequence>MNINNLLKEKNLKVTKNRRIILEALQNIADPVSAEELFDKLKADYDVDLSTIYRNLNILEEKNLLLKSTNLDGINYYQINNSKHKHFITCNICQKKFTIENCPVHDLEESIQEETGFILNGHNFEFTGICPDCQMKNNEK</sequence>
<evidence type="ECO:0000256" key="1">
    <source>
        <dbReference type="ARBA" id="ARBA00007957"/>
    </source>
</evidence>
<dbReference type="SUPFAM" id="SSF46785">
    <property type="entry name" value="Winged helix' DNA-binding domain"/>
    <property type="match status" value="1"/>
</dbReference>
<dbReference type="OrthoDB" id="8659436at2"/>
<keyword evidence="5" id="KW-0238">DNA-binding</keyword>
<evidence type="ECO:0000256" key="3">
    <source>
        <dbReference type="ARBA" id="ARBA00022833"/>
    </source>
</evidence>
<dbReference type="InterPro" id="IPR043135">
    <property type="entry name" value="Fur_C"/>
</dbReference>
<keyword evidence="6" id="KW-0804">Transcription</keyword>
<evidence type="ECO:0000256" key="8">
    <source>
        <dbReference type="PIRSR" id="PIRSR602481-2"/>
    </source>
</evidence>
<comment type="cofactor">
    <cofactor evidence="8">
        <name>Mn(2+)</name>
        <dbReference type="ChEBI" id="CHEBI:29035"/>
    </cofactor>
    <cofactor evidence="8">
        <name>Fe(2+)</name>
        <dbReference type="ChEBI" id="CHEBI:29033"/>
    </cofactor>
    <text evidence="8">Binds 1 Mn(2+) or Fe(2+) ion per subunit.</text>
</comment>
<dbReference type="GO" id="GO:0000976">
    <property type="term" value="F:transcription cis-regulatory region binding"/>
    <property type="evidence" value="ECO:0007669"/>
    <property type="project" value="TreeGrafter"/>
</dbReference>
<dbReference type="Pfam" id="PF01475">
    <property type="entry name" value="FUR"/>
    <property type="match status" value="1"/>
</dbReference>
<dbReference type="RefSeq" id="WP_101541017.1">
    <property type="nucleotide sequence ID" value="NZ_JBHWQV010000072.1"/>
</dbReference>
<dbReference type="Gene3D" id="1.10.10.10">
    <property type="entry name" value="Winged helix-like DNA-binding domain superfamily/Winged helix DNA-binding domain"/>
    <property type="match status" value="1"/>
</dbReference>
<keyword evidence="3 7" id="KW-0862">Zinc</keyword>